<evidence type="ECO:0000313" key="1">
    <source>
        <dbReference type="EMBL" id="KAK3070017.1"/>
    </source>
</evidence>
<name>A0ACC3DG17_9PEZI</name>
<accession>A0ACC3DG17</accession>
<evidence type="ECO:0000313" key="2">
    <source>
        <dbReference type="Proteomes" id="UP001186974"/>
    </source>
</evidence>
<feature type="non-terminal residue" evidence="1">
    <location>
        <position position="204"/>
    </location>
</feature>
<keyword evidence="2" id="KW-1185">Reference proteome</keyword>
<reference evidence="1" key="1">
    <citation type="submission" date="2024-09" db="EMBL/GenBank/DDBJ databases">
        <title>Black Yeasts Isolated from many extreme environments.</title>
        <authorList>
            <person name="Coleine C."/>
            <person name="Stajich J.E."/>
            <person name="Selbmann L."/>
        </authorList>
    </citation>
    <scope>NUCLEOTIDE SEQUENCE</scope>
    <source>
        <strain evidence="1">CCFEE 5737</strain>
    </source>
</reference>
<protein>
    <submittedName>
        <fullName evidence="1">Uncharacterized protein</fullName>
    </submittedName>
</protein>
<dbReference type="Proteomes" id="UP001186974">
    <property type="component" value="Unassembled WGS sequence"/>
</dbReference>
<dbReference type="EMBL" id="JAWDJW010005022">
    <property type="protein sequence ID" value="KAK3070017.1"/>
    <property type="molecule type" value="Genomic_DNA"/>
</dbReference>
<organism evidence="1 2">
    <name type="scientific">Coniosporium uncinatum</name>
    <dbReference type="NCBI Taxonomy" id="93489"/>
    <lineage>
        <taxon>Eukaryota</taxon>
        <taxon>Fungi</taxon>
        <taxon>Dikarya</taxon>
        <taxon>Ascomycota</taxon>
        <taxon>Pezizomycotina</taxon>
        <taxon>Dothideomycetes</taxon>
        <taxon>Dothideomycetes incertae sedis</taxon>
        <taxon>Coniosporium</taxon>
    </lineage>
</organism>
<proteinExistence type="predicted"/>
<sequence length="204" mass="20677">MNLVAYSDSEGSDNEALPPVSKSVAKPAAAPLKPTAKKVVDKANPRKIQVSLPSIVAINKPTPSDDISVDAPPAKRAKTGGGGFSGFNALLPAPKGRALAGGGAKKGLGKGVNLRTGAAPAFSRETMSEEVDNVAEGADGGQTRTESAGVSNGEQKPVEIETEVKLVGKTTRFMPLSVSRGKPKKKKPVIAAAAVSAGGSRSPQ</sequence>
<gene>
    <name evidence="1" type="ORF">LTS18_000162</name>
</gene>
<comment type="caution">
    <text evidence="1">The sequence shown here is derived from an EMBL/GenBank/DDBJ whole genome shotgun (WGS) entry which is preliminary data.</text>
</comment>